<dbReference type="STRING" id="401625.A0A0P1BAT7"/>
<dbReference type="OrthoDB" id="2310150at2759"/>
<dbReference type="AlphaFoldDB" id="A0A0P1BAT7"/>
<sequence length="194" mass="21484">MVKISVGAMGRNPMGVTPNFDFAQFLRVCKKHNVRAIDTARVYPQNEELLTRAIKANGWEKDFDISTKSFGPLASGVLVKPIDDLVGPVKANSRMEALPFIQGLYLNDDIVKAVRHLETTCQKLGISKQNATLRYMLHHSGLSEDDSIILGASSPEQLESNLAACEGGTLDREALKAFETLWDQVKGRKPKYHT</sequence>
<keyword evidence="3" id="KW-1185">Reference proteome</keyword>
<evidence type="ECO:0000313" key="2">
    <source>
        <dbReference type="EMBL" id="CEH12951.1"/>
    </source>
</evidence>
<proteinExistence type="predicted"/>
<protein>
    <recommendedName>
        <fullName evidence="1">NADP-dependent oxidoreductase domain-containing protein</fullName>
    </recommendedName>
</protein>
<dbReference type="Proteomes" id="UP000054845">
    <property type="component" value="Unassembled WGS sequence"/>
</dbReference>
<dbReference type="Pfam" id="PF00248">
    <property type="entry name" value="Aldo_ket_red"/>
    <property type="match status" value="2"/>
</dbReference>
<dbReference type="SUPFAM" id="SSF51430">
    <property type="entry name" value="NAD(P)-linked oxidoreductase"/>
    <property type="match status" value="1"/>
</dbReference>
<reference evidence="2 3" key="1">
    <citation type="submission" date="2014-09" db="EMBL/GenBank/DDBJ databases">
        <authorList>
            <person name="Magalhaes I.L.F."/>
            <person name="Oliveira U."/>
            <person name="Santos F.R."/>
            <person name="Vidigal T.H.D.A."/>
            <person name="Brescovit A.D."/>
            <person name="Santos A.J."/>
        </authorList>
    </citation>
    <scope>NUCLEOTIDE SEQUENCE [LARGE SCALE GENOMIC DNA]</scope>
</reference>
<evidence type="ECO:0000313" key="3">
    <source>
        <dbReference type="Proteomes" id="UP000054845"/>
    </source>
</evidence>
<feature type="domain" description="NADP-dependent oxidoreductase" evidence="1">
    <location>
        <begin position="4"/>
        <end position="69"/>
    </location>
</feature>
<dbReference type="EMBL" id="CCYA01000192">
    <property type="protein sequence ID" value="CEH12951.1"/>
    <property type="molecule type" value="Genomic_DNA"/>
</dbReference>
<feature type="domain" description="NADP-dependent oxidoreductase" evidence="1">
    <location>
        <begin position="70"/>
        <end position="182"/>
    </location>
</feature>
<dbReference type="InterPro" id="IPR023210">
    <property type="entry name" value="NADP_OxRdtase_dom"/>
</dbReference>
<organism evidence="2 3">
    <name type="scientific">Ceraceosorus bombacis</name>
    <dbReference type="NCBI Taxonomy" id="401625"/>
    <lineage>
        <taxon>Eukaryota</taxon>
        <taxon>Fungi</taxon>
        <taxon>Dikarya</taxon>
        <taxon>Basidiomycota</taxon>
        <taxon>Ustilaginomycotina</taxon>
        <taxon>Exobasidiomycetes</taxon>
        <taxon>Ceraceosorales</taxon>
        <taxon>Ceraceosoraceae</taxon>
        <taxon>Ceraceosorus</taxon>
    </lineage>
</organism>
<accession>A0A0P1BAT7</accession>
<name>A0A0P1BAT7_9BASI</name>
<dbReference type="InterPro" id="IPR036812">
    <property type="entry name" value="NAD(P)_OxRdtase_dom_sf"/>
</dbReference>
<evidence type="ECO:0000259" key="1">
    <source>
        <dbReference type="Pfam" id="PF00248"/>
    </source>
</evidence>
<dbReference type="Gene3D" id="3.20.20.100">
    <property type="entry name" value="NADP-dependent oxidoreductase domain"/>
    <property type="match status" value="2"/>
</dbReference>